<accession>A4RYC3</accession>
<sequence>MLRRALAEDERAHGVGGGAATAACGSDALDAYAPGELTNSPYATRVEAFLTRRVGRFLDADETLIERHVERGDVTSALVTAEWCADGPYAGWSRPHAVHAATLARFGRAAEARDQARVALSVGPWWTMGEDGAMMTQMQTLSGYAGRSAADVRRTLEGGDVDAGGASGGEPAPTREETALKRAMDAMDAVAWGERGETWASVRERVAESLDEAGLRALSAHVLAPLRE</sequence>
<dbReference type="PANTHER" id="PTHR35115">
    <property type="entry name" value="CYCLIN DELTA-3"/>
    <property type="match status" value="1"/>
</dbReference>
<dbReference type="HOGENOM" id="CLU_1216488_0_0_1"/>
<evidence type="ECO:0000313" key="2">
    <source>
        <dbReference type="Proteomes" id="UP000001568"/>
    </source>
</evidence>
<dbReference type="RefSeq" id="XP_001418144.1">
    <property type="nucleotide sequence ID" value="XM_001418107.1"/>
</dbReference>
<protein>
    <submittedName>
        <fullName evidence="1">Uncharacterized protein</fullName>
    </submittedName>
</protein>
<dbReference type="Gramene" id="ABO96437">
    <property type="protein sequence ID" value="ABO96437"/>
    <property type="gene ID" value="OSTLU_31976"/>
</dbReference>
<gene>
    <name evidence="1" type="ORF">OSTLU_31976</name>
</gene>
<dbReference type="PROSITE" id="PS51257">
    <property type="entry name" value="PROKAR_LIPOPROTEIN"/>
    <property type="match status" value="1"/>
</dbReference>
<dbReference type="PANTHER" id="PTHR35115:SF1">
    <property type="entry name" value="PROTEIN IN CHLOROPLAST ATPASE BIOGENESIS, CHLOROPLASTIC"/>
    <property type="match status" value="1"/>
</dbReference>
<reference evidence="1 2" key="1">
    <citation type="journal article" date="2007" name="Proc. Natl. Acad. Sci. U.S.A.">
        <title>The tiny eukaryote Ostreococcus provides genomic insights into the paradox of plankton speciation.</title>
        <authorList>
            <person name="Palenik B."/>
            <person name="Grimwood J."/>
            <person name="Aerts A."/>
            <person name="Rouze P."/>
            <person name="Salamov A."/>
            <person name="Putnam N."/>
            <person name="Dupont C."/>
            <person name="Jorgensen R."/>
            <person name="Derelle E."/>
            <person name="Rombauts S."/>
            <person name="Zhou K."/>
            <person name="Otillar R."/>
            <person name="Merchant S.S."/>
            <person name="Podell S."/>
            <person name="Gaasterland T."/>
            <person name="Napoli C."/>
            <person name="Gendler K."/>
            <person name="Manuell A."/>
            <person name="Tai V."/>
            <person name="Vallon O."/>
            <person name="Piganeau G."/>
            <person name="Jancek S."/>
            <person name="Heijde M."/>
            <person name="Jabbari K."/>
            <person name="Bowler C."/>
            <person name="Lohr M."/>
            <person name="Robbens S."/>
            <person name="Werner G."/>
            <person name="Dubchak I."/>
            <person name="Pazour G.J."/>
            <person name="Ren Q."/>
            <person name="Paulsen I."/>
            <person name="Delwiche C."/>
            <person name="Schmutz J."/>
            <person name="Rokhsar D."/>
            <person name="Van de Peer Y."/>
            <person name="Moreau H."/>
            <person name="Grigoriev I.V."/>
        </authorList>
    </citation>
    <scope>NUCLEOTIDE SEQUENCE [LARGE SCALE GENOMIC DNA]</scope>
    <source>
        <strain evidence="1 2">CCE9901</strain>
    </source>
</reference>
<dbReference type="Proteomes" id="UP000001568">
    <property type="component" value="Chromosome 6"/>
</dbReference>
<dbReference type="OrthoDB" id="537706at2759"/>
<dbReference type="KEGG" id="olu:OSTLU_31976"/>
<dbReference type="EMBL" id="CP000586">
    <property type="protein sequence ID" value="ABO96437.1"/>
    <property type="molecule type" value="Genomic_DNA"/>
</dbReference>
<evidence type="ECO:0000313" key="1">
    <source>
        <dbReference type="EMBL" id="ABO96437.1"/>
    </source>
</evidence>
<keyword evidence="2" id="KW-1185">Reference proteome</keyword>
<proteinExistence type="predicted"/>
<name>A4RYC3_OSTLU</name>
<dbReference type="InterPro" id="IPR045287">
    <property type="entry name" value="PAB"/>
</dbReference>
<dbReference type="GeneID" id="5002239"/>
<organism evidence="1 2">
    <name type="scientific">Ostreococcus lucimarinus (strain CCE9901)</name>
    <dbReference type="NCBI Taxonomy" id="436017"/>
    <lineage>
        <taxon>Eukaryota</taxon>
        <taxon>Viridiplantae</taxon>
        <taxon>Chlorophyta</taxon>
        <taxon>Mamiellophyceae</taxon>
        <taxon>Mamiellales</taxon>
        <taxon>Bathycoccaceae</taxon>
        <taxon>Ostreococcus</taxon>
    </lineage>
</organism>
<dbReference type="AlphaFoldDB" id="A4RYC3"/>